<dbReference type="InterPro" id="IPR002376">
    <property type="entry name" value="Formyl_transf_N"/>
</dbReference>
<gene>
    <name evidence="2" type="ORF">A2975_04765</name>
</gene>
<dbReference type="AlphaFoldDB" id="A0A1F8C0U6"/>
<reference evidence="2 3" key="1">
    <citation type="journal article" date="2016" name="Nat. Commun.">
        <title>Thousands of microbial genomes shed light on interconnected biogeochemical processes in an aquifer system.</title>
        <authorList>
            <person name="Anantharaman K."/>
            <person name="Brown C.T."/>
            <person name="Hug L.A."/>
            <person name="Sharon I."/>
            <person name="Castelle C.J."/>
            <person name="Probst A.J."/>
            <person name="Thomas B.C."/>
            <person name="Singh A."/>
            <person name="Wilkins M.J."/>
            <person name="Karaoz U."/>
            <person name="Brodie E.L."/>
            <person name="Williams K.H."/>
            <person name="Hubbard S.S."/>
            <person name="Banfield J.F."/>
        </authorList>
    </citation>
    <scope>NUCLEOTIDE SEQUENCE [LARGE SCALE GENOMIC DNA]</scope>
</reference>
<dbReference type="PANTHER" id="PTHR11138">
    <property type="entry name" value="METHIONYL-TRNA FORMYLTRANSFERASE"/>
    <property type="match status" value="1"/>
</dbReference>
<evidence type="ECO:0000313" key="2">
    <source>
        <dbReference type="EMBL" id="OGM69892.1"/>
    </source>
</evidence>
<dbReference type="GO" id="GO:0004479">
    <property type="term" value="F:methionyl-tRNA formyltransferase activity"/>
    <property type="evidence" value="ECO:0007669"/>
    <property type="project" value="TreeGrafter"/>
</dbReference>
<dbReference type="EMBL" id="MGHL01000007">
    <property type="protein sequence ID" value="OGM69892.1"/>
    <property type="molecule type" value="Genomic_DNA"/>
</dbReference>
<dbReference type="Proteomes" id="UP000178429">
    <property type="component" value="Unassembled WGS sequence"/>
</dbReference>
<dbReference type="Gene3D" id="3.40.50.12230">
    <property type="match status" value="1"/>
</dbReference>
<sequence length="270" mass="31653">MRSKKHLYFILTNENLFHPRYFAGVLRLLDNQKYKVVGVTQVIERRKSFINFLTRQLNLWGWLGFLAIGVSSVLAKKSSPLKLITQKYKIKYFEIKDVNAKSHLRHIKKFEPDIILSSCGQIFGKELLDLPKIACINRHSALLPKYGGVLPVFWAMYHNEKKFGVSIHIMVEKVDQGDIIYQKAISRNYKNSLFSNYVIAFQESIQATIEALNNLNKNKIVKRFAPNKKQYFSYPSPSDIRKFKKRNKSFSLMDLKYFLYFFGNYKKVIS</sequence>
<name>A0A1F8C0U6_9BACT</name>
<feature type="domain" description="Formyl transferase N-terminal" evidence="1">
    <location>
        <begin position="77"/>
        <end position="185"/>
    </location>
</feature>
<proteinExistence type="predicted"/>
<comment type="caution">
    <text evidence="2">The sequence shown here is derived from an EMBL/GenBank/DDBJ whole genome shotgun (WGS) entry which is preliminary data.</text>
</comment>
<evidence type="ECO:0000259" key="1">
    <source>
        <dbReference type="Pfam" id="PF00551"/>
    </source>
</evidence>
<organism evidence="2 3">
    <name type="scientific">Candidatus Woesebacteria bacterium RIFCSPLOWO2_01_FULL_44_14</name>
    <dbReference type="NCBI Taxonomy" id="1802525"/>
    <lineage>
        <taxon>Bacteria</taxon>
        <taxon>Candidatus Woeseibacteriota</taxon>
    </lineage>
</organism>
<dbReference type="Pfam" id="PF00551">
    <property type="entry name" value="Formyl_trans_N"/>
    <property type="match status" value="1"/>
</dbReference>
<accession>A0A1F8C0U6</accession>
<dbReference type="STRING" id="1802525.A2975_04765"/>
<dbReference type="SUPFAM" id="SSF53328">
    <property type="entry name" value="Formyltransferase"/>
    <property type="match status" value="1"/>
</dbReference>
<dbReference type="GO" id="GO:0005829">
    <property type="term" value="C:cytosol"/>
    <property type="evidence" value="ECO:0007669"/>
    <property type="project" value="TreeGrafter"/>
</dbReference>
<dbReference type="PANTHER" id="PTHR11138:SF5">
    <property type="entry name" value="METHIONYL-TRNA FORMYLTRANSFERASE, MITOCHONDRIAL"/>
    <property type="match status" value="1"/>
</dbReference>
<dbReference type="InterPro" id="IPR036477">
    <property type="entry name" value="Formyl_transf_N_sf"/>
</dbReference>
<evidence type="ECO:0000313" key="3">
    <source>
        <dbReference type="Proteomes" id="UP000178429"/>
    </source>
</evidence>
<protein>
    <recommendedName>
        <fullName evidence="1">Formyl transferase N-terminal domain-containing protein</fullName>
    </recommendedName>
</protein>